<dbReference type="Proteomes" id="UP000646749">
    <property type="component" value="Unassembled WGS sequence"/>
</dbReference>
<name>A0ABQ4EEC3_9ACTN</name>
<evidence type="ECO:0000313" key="3">
    <source>
        <dbReference type="Proteomes" id="UP000646749"/>
    </source>
</evidence>
<feature type="region of interest" description="Disordered" evidence="1">
    <location>
        <begin position="76"/>
        <end position="107"/>
    </location>
</feature>
<reference evidence="2 3" key="1">
    <citation type="submission" date="2021-01" db="EMBL/GenBank/DDBJ databases">
        <title>Whole genome shotgun sequence of Plantactinospora endophytica NBRC 110450.</title>
        <authorList>
            <person name="Komaki H."/>
            <person name="Tamura T."/>
        </authorList>
    </citation>
    <scope>NUCLEOTIDE SEQUENCE [LARGE SCALE GENOMIC DNA]</scope>
    <source>
        <strain evidence="2 3">NBRC 110450</strain>
    </source>
</reference>
<gene>
    <name evidence="2" type="ORF">Pen02_80180</name>
</gene>
<proteinExistence type="predicted"/>
<accession>A0ABQ4EEC3</accession>
<sequence length="151" mass="16092">MRGLLLAHYAIRALLVDVADPAGYDPDRMSFIQGVRVVRRQVTDQAAITPERLNAAVADTIAGLLRQHAHPELGALTTGAGPRAEDVLPPVEGDADRGVERPVRDLPVPHPRAAEGVARCAPAWVGPVLPAVRNVRLAWAKRDELQSAVGG</sequence>
<organism evidence="2 3">
    <name type="scientific">Plantactinospora endophytica</name>
    <dbReference type="NCBI Taxonomy" id="673535"/>
    <lineage>
        <taxon>Bacteria</taxon>
        <taxon>Bacillati</taxon>
        <taxon>Actinomycetota</taxon>
        <taxon>Actinomycetes</taxon>
        <taxon>Micromonosporales</taxon>
        <taxon>Micromonosporaceae</taxon>
        <taxon>Plantactinospora</taxon>
    </lineage>
</organism>
<keyword evidence="3" id="KW-1185">Reference proteome</keyword>
<comment type="caution">
    <text evidence="2">The sequence shown here is derived from an EMBL/GenBank/DDBJ whole genome shotgun (WGS) entry which is preliminary data.</text>
</comment>
<feature type="compositionally biased region" description="Basic and acidic residues" evidence="1">
    <location>
        <begin position="94"/>
        <end position="104"/>
    </location>
</feature>
<evidence type="ECO:0000313" key="2">
    <source>
        <dbReference type="EMBL" id="GIG93082.1"/>
    </source>
</evidence>
<dbReference type="EMBL" id="BONW01000051">
    <property type="protein sequence ID" value="GIG93082.1"/>
    <property type="molecule type" value="Genomic_DNA"/>
</dbReference>
<evidence type="ECO:0000256" key="1">
    <source>
        <dbReference type="SAM" id="MobiDB-lite"/>
    </source>
</evidence>
<protein>
    <submittedName>
        <fullName evidence="2">Uncharacterized protein</fullName>
    </submittedName>
</protein>